<name>A0A7S0GRY1_9EUKA</name>
<evidence type="ECO:0000313" key="4">
    <source>
        <dbReference type="EMBL" id="CAD8433620.1"/>
    </source>
</evidence>
<dbReference type="InterPro" id="IPR014025">
    <property type="entry name" value="Glutaredoxin_subgr"/>
</dbReference>
<feature type="domain" description="Glutaredoxin" evidence="3">
    <location>
        <begin position="17"/>
        <end position="78"/>
    </location>
</feature>
<evidence type="ECO:0000256" key="1">
    <source>
        <dbReference type="ARBA" id="ARBA00023157"/>
    </source>
</evidence>
<keyword evidence="2" id="KW-0676">Redox-active center</keyword>
<sequence length="106" mass="11372">MPAVNPAKELVKENKAIIFSATYCPYCRKAKDVLKSTGAKFKIVEVDVEKKGNELRKGLYSLTGRTSVPAVFVHGKFIGGCNDGPGVVPLQKKGKLVPLLKEAGAL</sequence>
<protein>
    <recommendedName>
        <fullName evidence="3">Glutaredoxin domain-containing protein</fullName>
    </recommendedName>
</protein>
<dbReference type="GO" id="GO:0005737">
    <property type="term" value="C:cytoplasm"/>
    <property type="evidence" value="ECO:0007669"/>
    <property type="project" value="TreeGrafter"/>
</dbReference>
<dbReference type="PROSITE" id="PS00195">
    <property type="entry name" value="GLUTAREDOXIN_1"/>
    <property type="match status" value="1"/>
</dbReference>
<dbReference type="CDD" id="cd03419">
    <property type="entry name" value="GRX_GRXh_1_2_like"/>
    <property type="match status" value="1"/>
</dbReference>
<dbReference type="GO" id="GO:0015038">
    <property type="term" value="F:glutathione disulfide oxidoreductase activity"/>
    <property type="evidence" value="ECO:0007669"/>
    <property type="project" value="TreeGrafter"/>
</dbReference>
<dbReference type="EMBL" id="HBEM01003832">
    <property type="protein sequence ID" value="CAD8433620.1"/>
    <property type="molecule type" value="Transcribed_RNA"/>
</dbReference>
<dbReference type="SUPFAM" id="SSF52833">
    <property type="entry name" value="Thioredoxin-like"/>
    <property type="match status" value="1"/>
</dbReference>
<dbReference type="PRINTS" id="PR00160">
    <property type="entry name" value="GLUTAREDOXIN"/>
</dbReference>
<dbReference type="InterPro" id="IPR011767">
    <property type="entry name" value="GLR_AS"/>
</dbReference>
<dbReference type="PANTHER" id="PTHR45694:SF14">
    <property type="entry name" value="GLUTAREDOXIN-C2"/>
    <property type="match status" value="1"/>
</dbReference>
<dbReference type="Gene3D" id="3.40.30.10">
    <property type="entry name" value="Glutaredoxin"/>
    <property type="match status" value="1"/>
</dbReference>
<gene>
    <name evidence="4" type="ORF">LAMO00422_LOCUS2681</name>
</gene>
<dbReference type="PROSITE" id="PS51354">
    <property type="entry name" value="GLUTAREDOXIN_2"/>
    <property type="match status" value="1"/>
</dbReference>
<dbReference type="GO" id="GO:0034599">
    <property type="term" value="P:cellular response to oxidative stress"/>
    <property type="evidence" value="ECO:0007669"/>
    <property type="project" value="TreeGrafter"/>
</dbReference>
<evidence type="ECO:0000259" key="3">
    <source>
        <dbReference type="Pfam" id="PF00462"/>
    </source>
</evidence>
<organism evidence="4">
    <name type="scientific">Amorphochlora amoebiformis</name>
    <dbReference type="NCBI Taxonomy" id="1561963"/>
    <lineage>
        <taxon>Eukaryota</taxon>
        <taxon>Sar</taxon>
        <taxon>Rhizaria</taxon>
        <taxon>Cercozoa</taxon>
        <taxon>Chlorarachniophyceae</taxon>
        <taxon>Amorphochlora</taxon>
    </lineage>
</organism>
<dbReference type="Pfam" id="PF00462">
    <property type="entry name" value="Glutaredoxin"/>
    <property type="match status" value="1"/>
</dbReference>
<evidence type="ECO:0000256" key="2">
    <source>
        <dbReference type="ARBA" id="ARBA00023284"/>
    </source>
</evidence>
<proteinExistence type="predicted"/>
<accession>A0A7S0GRY1</accession>
<dbReference type="PANTHER" id="PTHR45694">
    <property type="entry name" value="GLUTAREDOXIN 2"/>
    <property type="match status" value="1"/>
</dbReference>
<dbReference type="InterPro" id="IPR036249">
    <property type="entry name" value="Thioredoxin-like_sf"/>
</dbReference>
<reference evidence="4" key="1">
    <citation type="submission" date="2021-01" db="EMBL/GenBank/DDBJ databases">
        <authorList>
            <person name="Corre E."/>
            <person name="Pelletier E."/>
            <person name="Niang G."/>
            <person name="Scheremetjew M."/>
            <person name="Finn R."/>
            <person name="Kale V."/>
            <person name="Holt S."/>
            <person name="Cochrane G."/>
            <person name="Meng A."/>
            <person name="Brown T."/>
            <person name="Cohen L."/>
        </authorList>
    </citation>
    <scope>NUCLEOTIDE SEQUENCE</scope>
    <source>
        <strain evidence="4">CCMP2058</strain>
    </source>
</reference>
<keyword evidence="1" id="KW-1015">Disulfide bond</keyword>
<dbReference type="InterPro" id="IPR002109">
    <property type="entry name" value="Glutaredoxin"/>
</dbReference>
<dbReference type="AlphaFoldDB" id="A0A7S0GRY1"/>